<dbReference type="InterPro" id="IPR000276">
    <property type="entry name" value="GPCR_Rhodpsn"/>
</dbReference>
<dbReference type="Proteomes" id="UP000008909">
    <property type="component" value="Unassembled WGS sequence"/>
</dbReference>
<reference evidence="10" key="1">
    <citation type="journal article" date="2011" name="Genome Biol.">
        <title>The draft genome of the carcinogenic human liver fluke Clonorchis sinensis.</title>
        <authorList>
            <person name="Wang X."/>
            <person name="Chen W."/>
            <person name="Huang Y."/>
            <person name="Sun J."/>
            <person name="Men J."/>
            <person name="Liu H."/>
            <person name="Luo F."/>
            <person name="Guo L."/>
            <person name="Lv X."/>
            <person name="Deng C."/>
            <person name="Zhou C."/>
            <person name="Fan Y."/>
            <person name="Li X."/>
            <person name="Huang L."/>
            <person name="Hu Y."/>
            <person name="Liang C."/>
            <person name="Hu X."/>
            <person name="Xu J."/>
            <person name="Yu X."/>
        </authorList>
    </citation>
    <scope>NUCLEOTIDE SEQUENCE [LARGE SCALE GENOMIC DNA]</scope>
    <source>
        <strain evidence="10">Henan</strain>
    </source>
</reference>
<dbReference type="Gene3D" id="1.20.1070.10">
    <property type="entry name" value="Rhodopsin 7-helix transmembrane proteins"/>
    <property type="match status" value="1"/>
</dbReference>
<comment type="subcellular location">
    <subcellularLocation>
        <location evidence="1">Membrane</location>
        <topology evidence="1">Multi-pass membrane protein</topology>
    </subcellularLocation>
</comment>
<feature type="transmembrane region" description="Helical" evidence="8">
    <location>
        <begin position="371"/>
        <end position="393"/>
    </location>
</feature>
<dbReference type="GO" id="GO:0004930">
    <property type="term" value="F:G protein-coupled receptor activity"/>
    <property type="evidence" value="ECO:0007669"/>
    <property type="project" value="UniProtKB-KW"/>
</dbReference>
<evidence type="ECO:0000313" key="10">
    <source>
        <dbReference type="EMBL" id="GAA31705.2"/>
    </source>
</evidence>
<keyword evidence="5 8" id="KW-0472">Membrane</keyword>
<dbReference type="EMBL" id="DF143459">
    <property type="protein sequence ID" value="GAA31705.2"/>
    <property type="molecule type" value="Genomic_DNA"/>
</dbReference>
<evidence type="ECO:0000256" key="5">
    <source>
        <dbReference type="ARBA" id="ARBA00023136"/>
    </source>
</evidence>
<protein>
    <submittedName>
        <fullName evidence="10">G-protein coupled receptor</fullName>
    </submittedName>
</protein>
<keyword evidence="11" id="KW-1185">Reference proteome</keyword>
<dbReference type="AlphaFoldDB" id="H2KSQ5"/>
<dbReference type="GO" id="GO:0005886">
    <property type="term" value="C:plasma membrane"/>
    <property type="evidence" value="ECO:0007669"/>
    <property type="project" value="TreeGrafter"/>
</dbReference>
<name>H2KSQ5_CLOSI</name>
<feature type="transmembrane region" description="Helical" evidence="8">
    <location>
        <begin position="332"/>
        <end position="351"/>
    </location>
</feature>
<dbReference type="CDD" id="cd00637">
    <property type="entry name" value="7tm_classA_rhodopsin-like"/>
    <property type="match status" value="1"/>
</dbReference>
<organism evidence="10 11">
    <name type="scientific">Clonorchis sinensis</name>
    <name type="common">Chinese liver fluke</name>
    <dbReference type="NCBI Taxonomy" id="79923"/>
    <lineage>
        <taxon>Eukaryota</taxon>
        <taxon>Metazoa</taxon>
        <taxon>Spiralia</taxon>
        <taxon>Lophotrochozoa</taxon>
        <taxon>Platyhelminthes</taxon>
        <taxon>Trematoda</taxon>
        <taxon>Digenea</taxon>
        <taxon>Opisthorchiida</taxon>
        <taxon>Opisthorchiata</taxon>
        <taxon>Opisthorchiidae</taxon>
        <taxon>Clonorchis</taxon>
    </lineage>
</organism>
<keyword evidence="7" id="KW-0807">Transducer</keyword>
<evidence type="ECO:0000256" key="4">
    <source>
        <dbReference type="ARBA" id="ARBA00023040"/>
    </source>
</evidence>
<dbReference type="SUPFAM" id="SSF81321">
    <property type="entry name" value="Family A G protein-coupled receptor-like"/>
    <property type="match status" value="1"/>
</dbReference>
<dbReference type="InterPro" id="IPR017452">
    <property type="entry name" value="GPCR_Rhodpsn_7TM"/>
</dbReference>
<dbReference type="Pfam" id="PF00001">
    <property type="entry name" value="7tm_1"/>
    <property type="match status" value="1"/>
</dbReference>
<dbReference type="PANTHER" id="PTHR45695">
    <property type="entry name" value="LEUCOKININ RECEPTOR-RELATED"/>
    <property type="match status" value="1"/>
</dbReference>
<keyword evidence="6 10" id="KW-0675">Receptor</keyword>
<feature type="transmembrane region" description="Helical" evidence="8">
    <location>
        <begin position="413"/>
        <end position="431"/>
    </location>
</feature>
<evidence type="ECO:0000256" key="1">
    <source>
        <dbReference type="ARBA" id="ARBA00004141"/>
    </source>
</evidence>
<feature type="domain" description="G-protein coupled receptors family 1 profile" evidence="9">
    <location>
        <begin position="306"/>
        <end position="465"/>
    </location>
</feature>
<proteinExistence type="predicted"/>
<evidence type="ECO:0000256" key="6">
    <source>
        <dbReference type="ARBA" id="ARBA00023170"/>
    </source>
</evidence>
<dbReference type="PROSITE" id="PS50262">
    <property type="entry name" value="G_PROTEIN_RECEP_F1_2"/>
    <property type="match status" value="1"/>
</dbReference>
<evidence type="ECO:0000256" key="2">
    <source>
        <dbReference type="ARBA" id="ARBA00022692"/>
    </source>
</evidence>
<keyword evidence="4" id="KW-0297">G-protein coupled receptor</keyword>
<evidence type="ECO:0000313" key="11">
    <source>
        <dbReference type="Proteomes" id="UP000008909"/>
    </source>
</evidence>
<accession>H2KSQ5</accession>
<reference key="2">
    <citation type="submission" date="2011-10" db="EMBL/GenBank/DDBJ databases">
        <title>The genome and transcriptome sequence of Clonorchis sinensis provide insights into the carcinogenic liver fluke.</title>
        <authorList>
            <person name="Wang X."/>
            <person name="Huang Y."/>
            <person name="Chen W."/>
            <person name="Liu H."/>
            <person name="Guo L."/>
            <person name="Chen Y."/>
            <person name="Luo F."/>
            <person name="Zhou W."/>
            <person name="Sun J."/>
            <person name="Mao Q."/>
            <person name="Liang P."/>
            <person name="Zhou C."/>
            <person name="Tian Y."/>
            <person name="Men J."/>
            <person name="Lv X."/>
            <person name="Huang L."/>
            <person name="Zhou J."/>
            <person name="Hu Y."/>
            <person name="Li R."/>
            <person name="Zhang F."/>
            <person name="Lei H."/>
            <person name="Li X."/>
            <person name="Hu X."/>
            <person name="Liang C."/>
            <person name="Xu J."/>
            <person name="Wu Z."/>
            <person name="Yu X."/>
        </authorList>
    </citation>
    <scope>NUCLEOTIDE SEQUENCE</scope>
    <source>
        <strain>Henan</strain>
    </source>
</reference>
<dbReference type="PANTHER" id="PTHR45695:SF9">
    <property type="entry name" value="LEUCOKININ RECEPTOR"/>
    <property type="match status" value="1"/>
</dbReference>
<evidence type="ECO:0000259" key="9">
    <source>
        <dbReference type="PROSITE" id="PS50262"/>
    </source>
</evidence>
<feature type="transmembrane region" description="Helical" evidence="8">
    <location>
        <begin position="296"/>
        <end position="320"/>
    </location>
</feature>
<evidence type="ECO:0000256" key="8">
    <source>
        <dbReference type="SAM" id="Phobius"/>
    </source>
</evidence>
<keyword evidence="2 8" id="KW-0812">Transmembrane</keyword>
<sequence>MARQASLTHPSEGVHADEVNSYKITISYNLGIVVRIPRETILDRKLTGLCGKQPQTLKYRTGTVLCGPKQKIKSKEKPGRFKRVYRTPYQLSCCTDRRESVLKEVEIVPKLARISLPFALEHKPRRLENEACSHVLKDTQLRAISFAVVFVKLYTHINKNARVTTLMVSRALSERENRSNGRQCLVCIKFRSDSQDLRSTVRFKHYDASCKFCTRFFSKLLRSSVEVFFRHYGQIFVTAIYQPNFYRLVTTLDNSSKFLVNTSSPFLQQFDFIHMRDFLYYYSNTLLSNHYKCVLLTMYILIFILGTFVNIVLVHTIRRLRNPKSLTNRRMLLFRVICDLGLVWFVVPHTAYTAVYHNWQLGTIICKLSAFTMYFFVALNNLILVAICLNRAVAISESGKSPTVPTINVPCRVKCLISVAISVAFLIAFSGCFTKKETKYPLPAPIAAAIEKNPHLRGSHPKVCQ</sequence>
<evidence type="ECO:0000256" key="3">
    <source>
        <dbReference type="ARBA" id="ARBA00022989"/>
    </source>
</evidence>
<evidence type="ECO:0000256" key="7">
    <source>
        <dbReference type="ARBA" id="ARBA00023224"/>
    </source>
</evidence>
<gene>
    <name evidence="10" type="ORF">CLF_109927</name>
</gene>
<keyword evidence="3 8" id="KW-1133">Transmembrane helix</keyword>